<dbReference type="Pfam" id="PF23180">
    <property type="entry name" value="ALE2_N"/>
    <property type="match status" value="1"/>
</dbReference>
<dbReference type="SUPFAM" id="SSF56112">
    <property type="entry name" value="Protein kinase-like (PK-like)"/>
    <property type="match status" value="1"/>
</dbReference>
<sequence>MGLVMPVILQLVKLCVIGFAFTVQGSAGYGIPPSPAIIGGHFLLPRLPVTFTLKPHLLGGHAPSPIELPTHSAPPPVNIPSFSPSTPAVSVPFDMAPPPSLIPTNPVASPPSITAPPPVNMAPPPSLIPTTPVASPPPITAPPLVNVLPAPSLIPTTPLASPLSSKAFPPASPPSNAARPPASHPSNTARPPASHPSRTAPPPASHPSNTALPSKTAPSPASHPSNTALPPASLPSKTAPPPASHLSNTAPPPASHPYKTSPPPASHPSKTAPPPASHPSNTAPPPASHPSNTALPPASHPSNTAPPPASHPSKTAPPPASHPSNTALPPASHPSNPAIPPASHPSNTAIPPASHPSNTAPPHASHPSNTALTPASHPSNIAPPPLFVPVLPSALPGKAPVSQSPISLPDAPAATPRGNFHRHSPAIHPSMPGPLPPVAQKRNASNREAPIAEPIAPGPFPPGNSRQKSPVARPIIPGGTPTASPDPDVPPSTPPLSVDGKRVGKPVAEPSYDIPIPPPVNHSPSKAPSTHKYMRHSNHSPLPPFSSPKPPQNNGNDTPVSSPLASFPKHRDVRNKIASSPAPSYFISPTTSIHQGPVVPPSFIPTSRKRHYGPPPLNSVSPSHSPLPTPVSRVPTSPSPSPTSASGQTELPLLPPKSSPSEPIRAFPPPPPNADCSTTICTEPYTNTPPGSPCGCVWPMQVGLRLSVALYTFFPLVSELAGEIAAGVFMKQSQVRIIGANAAEQPDKTVVLTDLVPLGEKFDNTTAFLTYQRFWHKQVVIKSSYFGDYEVLYVRYPGLPPSPPSASSSIGIIDDGPYSGNNGRATKPEGVDVPKRRQKYGLSGGMIAIVVLSAFVAVVLCSAAAWVLLFKYKSHACQAEEVPQSLQTSHVKPSGAAGLMVGSGLDSASLSFGSSIATYTGYVAPEYAMTGHLLVKSDVYSYGVVILELLSGRKPVDMTQPPGQENLVAWARPLLTSREGLERIIDPSLGNDVPFDSVAKVAAIASMCVQPEVQHRPFMGEVVQALKLVCNECDEAKEVGSASSSQDDMSIDLDSKVSTGSGQLPDPLQRHYSVPNYDLGLDTGRRLSLSYLFSSSARSGKEESELFRRYSSSGPLRTGRGRQFWQRIRRLVGGSDSEHGAVFSLWPGSY</sequence>
<evidence type="ECO:0000259" key="8">
    <source>
        <dbReference type="Pfam" id="PF23180"/>
    </source>
</evidence>
<accession>A0A2H5PUV6</accession>
<dbReference type="STRING" id="55188.A0A2H5PUV6"/>
<feature type="compositionally biased region" description="Low complexity" evidence="4">
    <location>
        <begin position="630"/>
        <end position="652"/>
    </location>
</feature>
<name>A0A2H5PUV6_CITUN</name>
<feature type="signal peptide" evidence="6">
    <location>
        <begin position="1"/>
        <end position="20"/>
    </location>
</feature>
<reference evidence="9 10" key="1">
    <citation type="journal article" date="2017" name="Front. Genet.">
        <title>Draft sequencing of the heterozygous diploid genome of Satsuma (Citrus unshiu Marc.) using a hybrid assembly approach.</title>
        <authorList>
            <person name="Shimizu T."/>
            <person name="Tanizawa Y."/>
            <person name="Mochizuki T."/>
            <person name="Nagasaki H."/>
            <person name="Yoshioka T."/>
            <person name="Toyoda A."/>
            <person name="Fujiyama A."/>
            <person name="Kaminuma E."/>
            <person name="Nakamura Y."/>
        </authorList>
    </citation>
    <scope>NUCLEOTIDE SEQUENCE [LARGE SCALE GENOMIC DNA]</scope>
    <source>
        <strain evidence="10">cv. Miyagawa wase</strain>
    </source>
</reference>
<evidence type="ECO:0000256" key="3">
    <source>
        <dbReference type="ARBA" id="ARBA00022840"/>
    </source>
</evidence>
<dbReference type="PANTHER" id="PTHR47989:SF9">
    <property type="entry name" value="PROTEIN KINASE SUPERFAMILY PROTEIN"/>
    <property type="match status" value="1"/>
</dbReference>
<feature type="compositionally biased region" description="Polar residues" evidence="4">
    <location>
        <begin position="577"/>
        <end position="594"/>
    </location>
</feature>
<feature type="domain" description="Serine-threonine/tyrosine-protein kinase catalytic" evidence="7">
    <location>
        <begin position="921"/>
        <end position="1026"/>
    </location>
</feature>
<dbReference type="Pfam" id="PF07714">
    <property type="entry name" value="PK_Tyr_Ser-Thr"/>
    <property type="match status" value="1"/>
</dbReference>
<dbReference type="Proteomes" id="UP000236630">
    <property type="component" value="Unassembled WGS sequence"/>
</dbReference>
<dbReference type="InterPro" id="IPR001245">
    <property type="entry name" value="Ser-Thr/Tyr_kinase_cat_dom"/>
</dbReference>
<feature type="chain" id="PRO_5014137165" evidence="6">
    <location>
        <begin position="21"/>
        <end position="1150"/>
    </location>
</feature>
<feature type="compositionally biased region" description="Pro residues" evidence="4">
    <location>
        <begin position="304"/>
        <end position="321"/>
    </location>
</feature>
<feature type="compositionally biased region" description="Polar residues" evidence="4">
    <location>
        <begin position="344"/>
        <end position="379"/>
    </location>
</feature>
<feature type="transmembrane region" description="Helical" evidence="5">
    <location>
        <begin position="845"/>
        <end position="869"/>
    </location>
</feature>
<feature type="compositionally biased region" description="Low complexity" evidence="4">
    <location>
        <begin position="161"/>
        <end position="186"/>
    </location>
</feature>
<gene>
    <name evidence="9" type="ORF">CUMW_169510</name>
</gene>
<evidence type="ECO:0000313" key="9">
    <source>
        <dbReference type="EMBL" id="GAY56133.1"/>
    </source>
</evidence>
<proteinExistence type="predicted"/>
<dbReference type="PANTHER" id="PTHR47989">
    <property type="entry name" value="OS01G0750732 PROTEIN"/>
    <property type="match status" value="1"/>
</dbReference>
<keyword evidence="5" id="KW-0812">Transmembrane</keyword>
<dbReference type="EMBL" id="BDQV01000132">
    <property type="protein sequence ID" value="GAY56133.1"/>
    <property type="molecule type" value="Genomic_DNA"/>
</dbReference>
<dbReference type="GO" id="GO:0004674">
    <property type="term" value="F:protein serine/threonine kinase activity"/>
    <property type="evidence" value="ECO:0007669"/>
    <property type="project" value="UniProtKB-KW"/>
</dbReference>
<evidence type="ECO:0000256" key="1">
    <source>
        <dbReference type="ARBA" id="ARBA00022527"/>
    </source>
</evidence>
<keyword evidence="1" id="KW-0808">Transferase</keyword>
<feature type="compositionally biased region" description="Polar residues" evidence="4">
    <location>
        <begin position="552"/>
        <end position="564"/>
    </location>
</feature>
<dbReference type="AlphaFoldDB" id="A0A2H5PUV6"/>
<dbReference type="InterPro" id="IPR011009">
    <property type="entry name" value="Kinase-like_dom_sf"/>
</dbReference>
<evidence type="ECO:0000313" key="10">
    <source>
        <dbReference type="Proteomes" id="UP000236630"/>
    </source>
</evidence>
<keyword evidence="5" id="KW-1133">Transmembrane helix</keyword>
<feature type="compositionally biased region" description="Pro residues" evidence="4">
    <location>
        <begin position="541"/>
        <end position="551"/>
    </location>
</feature>
<feature type="region of interest" description="Disordered" evidence="4">
    <location>
        <begin position="102"/>
        <end position="134"/>
    </location>
</feature>
<organism evidence="9 10">
    <name type="scientific">Citrus unshiu</name>
    <name type="common">Satsuma mandarin</name>
    <name type="synonym">Citrus nobilis var. unshiu</name>
    <dbReference type="NCBI Taxonomy" id="55188"/>
    <lineage>
        <taxon>Eukaryota</taxon>
        <taxon>Viridiplantae</taxon>
        <taxon>Streptophyta</taxon>
        <taxon>Embryophyta</taxon>
        <taxon>Tracheophyta</taxon>
        <taxon>Spermatophyta</taxon>
        <taxon>Magnoliopsida</taxon>
        <taxon>eudicotyledons</taxon>
        <taxon>Gunneridae</taxon>
        <taxon>Pentapetalae</taxon>
        <taxon>rosids</taxon>
        <taxon>malvids</taxon>
        <taxon>Sapindales</taxon>
        <taxon>Rutaceae</taxon>
        <taxon>Aurantioideae</taxon>
        <taxon>Citrus</taxon>
    </lineage>
</organism>
<dbReference type="Gene3D" id="1.10.510.10">
    <property type="entry name" value="Transferase(Phosphotransferase) domain 1"/>
    <property type="match status" value="1"/>
</dbReference>
<feature type="region of interest" description="Disordered" evidence="4">
    <location>
        <begin position="161"/>
        <end position="671"/>
    </location>
</feature>
<feature type="compositionally biased region" description="Polar residues" evidence="4">
    <location>
        <begin position="206"/>
        <end position="228"/>
    </location>
</feature>
<keyword evidence="6" id="KW-0732">Signal</keyword>
<dbReference type="GO" id="GO:0005524">
    <property type="term" value="F:ATP binding"/>
    <property type="evidence" value="ECO:0007669"/>
    <property type="project" value="UniProtKB-KW"/>
</dbReference>
<keyword evidence="1" id="KW-0418">Kinase</keyword>
<keyword evidence="1" id="KW-0723">Serine/threonine-protein kinase</keyword>
<keyword evidence="3" id="KW-0067">ATP-binding</keyword>
<comment type="caution">
    <text evidence="9">The sequence shown here is derived from an EMBL/GenBank/DDBJ whole genome shotgun (WGS) entry which is preliminary data.</text>
</comment>
<protein>
    <submittedName>
        <fullName evidence="9">Uncharacterized protein</fullName>
    </submittedName>
</protein>
<evidence type="ECO:0000256" key="4">
    <source>
        <dbReference type="SAM" id="MobiDB-lite"/>
    </source>
</evidence>
<feature type="domain" description="Receptor-like PK ALE2 N-terminal" evidence="8">
    <location>
        <begin position="682"/>
        <end position="800"/>
    </location>
</feature>
<feature type="compositionally biased region" description="Pro residues" evidence="4">
    <location>
        <begin position="113"/>
        <end position="127"/>
    </location>
</feature>
<keyword evidence="2" id="KW-0547">Nucleotide-binding</keyword>
<evidence type="ECO:0000256" key="6">
    <source>
        <dbReference type="SAM" id="SignalP"/>
    </source>
</evidence>
<feature type="compositionally biased region" description="Pro residues" evidence="4">
    <location>
        <begin position="250"/>
        <end position="288"/>
    </location>
</feature>
<keyword evidence="10" id="KW-1185">Reference proteome</keyword>
<evidence type="ECO:0000256" key="2">
    <source>
        <dbReference type="ARBA" id="ARBA00022741"/>
    </source>
</evidence>
<keyword evidence="5" id="KW-0472">Membrane</keyword>
<dbReference type="InterPro" id="IPR057597">
    <property type="entry name" value="ALE2_N"/>
</dbReference>
<evidence type="ECO:0000259" key="7">
    <source>
        <dbReference type="Pfam" id="PF07714"/>
    </source>
</evidence>
<evidence type="ECO:0000256" key="5">
    <source>
        <dbReference type="SAM" id="Phobius"/>
    </source>
</evidence>